<reference evidence="2" key="1">
    <citation type="journal article" date="2019" name="Sci. Rep.">
        <title>Draft genome of Tanacetum cinerariifolium, the natural source of mosquito coil.</title>
        <authorList>
            <person name="Yamashiro T."/>
            <person name="Shiraishi A."/>
            <person name="Satake H."/>
            <person name="Nakayama K."/>
        </authorList>
    </citation>
    <scope>NUCLEOTIDE SEQUENCE</scope>
</reference>
<dbReference type="EMBL" id="BKCJ011763228">
    <property type="protein sequence ID" value="GFD50910.1"/>
    <property type="molecule type" value="Genomic_DNA"/>
</dbReference>
<evidence type="ECO:0000256" key="1">
    <source>
        <dbReference type="SAM" id="MobiDB-lite"/>
    </source>
</evidence>
<name>A0A699WX71_TANCI</name>
<sequence length="109" mass="12270">GYPHADHLVPDDTFMVVHTQIVGDLAAQPEAEQHGQPQHQPVAPVGQHLPQRNERHGDHGAPGTGRFGQRAGAEAERQEMPRVGPHRGRNVFRRDLIRMVCHRVSRKCW</sequence>
<dbReference type="AlphaFoldDB" id="A0A699WX71"/>
<comment type="caution">
    <text evidence="2">The sequence shown here is derived from an EMBL/GenBank/DDBJ whole genome shotgun (WGS) entry which is preliminary data.</text>
</comment>
<feature type="non-terminal residue" evidence="2">
    <location>
        <position position="1"/>
    </location>
</feature>
<feature type="region of interest" description="Disordered" evidence="1">
    <location>
        <begin position="26"/>
        <end position="89"/>
    </location>
</feature>
<accession>A0A699WX71</accession>
<protein>
    <submittedName>
        <fullName evidence="2">Uncharacterized protein</fullName>
    </submittedName>
</protein>
<organism evidence="2">
    <name type="scientific">Tanacetum cinerariifolium</name>
    <name type="common">Dalmatian daisy</name>
    <name type="synonym">Chrysanthemum cinerariifolium</name>
    <dbReference type="NCBI Taxonomy" id="118510"/>
    <lineage>
        <taxon>Eukaryota</taxon>
        <taxon>Viridiplantae</taxon>
        <taxon>Streptophyta</taxon>
        <taxon>Embryophyta</taxon>
        <taxon>Tracheophyta</taxon>
        <taxon>Spermatophyta</taxon>
        <taxon>Magnoliopsida</taxon>
        <taxon>eudicotyledons</taxon>
        <taxon>Gunneridae</taxon>
        <taxon>Pentapetalae</taxon>
        <taxon>asterids</taxon>
        <taxon>campanulids</taxon>
        <taxon>Asterales</taxon>
        <taxon>Asteraceae</taxon>
        <taxon>Asteroideae</taxon>
        <taxon>Anthemideae</taxon>
        <taxon>Anthemidinae</taxon>
        <taxon>Tanacetum</taxon>
    </lineage>
</organism>
<gene>
    <name evidence="2" type="ORF">Tci_922879</name>
</gene>
<evidence type="ECO:0000313" key="2">
    <source>
        <dbReference type="EMBL" id="GFD50910.1"/>
    </source>
</evidence>
<proteinExistence type="predicted"/>